<feature type="transmembrane region" description="Helical" evidence="7">
    <location>
        <begin position="684"/>
        <end position="709"/>
    </location>
</feature>
<feature type="domain" description="ABC3 transporter permease C-terminal" evidence="8">
    <location>
        <begin position="252"/>
        <end position="363"/>
    </location>
</feature>
<feature type="transmembrane region" description="Helical" evidence="7">
    <location>
        <begin position="730"/>
        <end position="757"/>
    </location>
</feature>
<keyword evidence="2" id="KW-1003">Cell membrane</keyword>
<keyword evidence="10" id="KW-1185">Reference proteome</keyword>
<evidence type="ECO:0000256" key="6">
    <source>
        <dbReference type="ARBA" id="ARBA00038076"/>
    </source>
</evidence>
<feature type="transmembrane region" description="Helical" evidence="7">
    <location>
        <begin position="337"/>
        <end position="357"/>
    </location>
</feature>
<evidence type="ECO:0000256" key="4">
    <source>
        <dbReference type="ARBA" id="ARBA00022989"/>
    </source>
</evidence>
<reference evidence="10" key="1">
    <citation type="journal article" date="2019" name="Int. J. Syst. Evol. Microbiol.">
        <title>The Global Catalogue of Microorganisms (GCM) 10K type strain sequencing project: providing services to taxonomists for standard genome sequencing and annotation.</title>
        <authorList>
            <consortium name="The Broad Institute Genomics Platform"/>
            <consortium name="The Broad Institute Genome Sequencing Center for Infectious Disease"/>
            <person name="Wu L."/>
            <person name="Ma J."/>
        </authorList>
    </citation>
    <scope>NUCLEOTIDE SEQUENCE [LARGE SCALE GENOMIC DNA]</scope>
    <source>
        <strain evidence="10">JCM 16548</strain>
    </source>
</reference>
<dbReference type="PANTHER" id="PTHR30572:SF4">
    <property type="entry name" value="ABC TRANSPORTER PERMEASE YTRF"/>
    <property type="match status" value="1"/>
</dbReference>
<evidence type="ECO:0000256" key="7">
    <source>
        <dbReference type="SAM" id="Phobius"/>
    </source>
</evidence>
<feature type="transmembrane region" description="Helical" evidence="7">
    <location>
        <begin position="384"/>
        <end position="407"/>
    </location>
</feature>
<feature type="transmembrane region" description="Helical" evidence="7">
    <location>
        <begin position="296"/>
        <end position="325"/>
    </location>
</feature>
<feature type="domain" description="ABC3 transporter permease C-terminal" evidence="8">
    <location>
        <begin position="688"/>
        <end position="805"/>
    </location>
</feature>
<comment type="similarity">
    <text evidence="6">Belongs to the ABC-4 integral membrane protein family.</text>
</comment>
<feature type="transmembrane region" description="Helical" evidence="7">
    <location>
        <begin position="247"/>
        <end position="273"/>
    </location>
</feature>
<sequence>MLQTTLAEVRAHPTRLLGVLLAVALSVAFLVACLVFVDTESAALQRSVAVRTAGSSVVVRPVDERNLTSAIAGTPGVDTVERARSTWLDFSAAGERGLLQLGSRPQDRRLQWMTLRAGTWPERADEISLGRATAERARIGVGDTIRVQAGTANGTDDLRDLRVVGLVDESASLFSDLQSSGVVTTASPLLAGGSTEYLVLARPGEDPAALAAALEQRLPPETEVMTSQALAARQLAGLTGGVDVIRYLLLGFGSIAVLVGSMIISNIFGIVVAQRRRQIGLLRAVGATRGQVGRNLLVEALLVGLAGSVVGLALGIVVAAVGAAISGSLAGGLALRPLPLVLVGFAGVVVTLVSALAPARRAMVVSPLDALRPVADVGAARRSVLVRGSVGSALGVLGAGLVTLGLLRGGSGALLLGVAGSALLATAVIGLAPVYLPPVFRGASRLLQGSRPSLRLAAANTVRNPARAAAVCASLMLGVGLIVTLQVGAASIQSSTLASVRHEFPVDAVVRAPSGVLPADVLPGVRALPDVRAALAVPSAQASTAAATVRLDGLGADAGAVVAAGLGQLDDDTALAHPFTLEMLGRADGDRVQVTVGPRSSTFVLRASDVADAGSLVITTQALERVAPDAPVTAVWAAAGERADPAAVMNGIRSVAAAHPRLEVGGSLEQVAAITSVLTALLQIATALTAVAVVIALVGMGNSLALSVIERSRESALLRALGLQRRQLRGMLVAEAVLLALVGAGVGVLAGIGFGMIGTAAMAAEGGFAEIRFAVSGRQTAVVVAVAVVAGALASVAPGRQAARARPVEALAEA</sequence>
<dbReference type="PANTHER" id="PTHR30572">
    <property type="entry name" value="MEMBRANE COMPONENT OF TRANSPORTER-RELATED"/>
    <property type="match status" value="1"/>
</dbReference>
<dbReference type="InterPro" id="IPR003838">
    <property type="entry name" value="ABC3_permease_C"/>
</dbReference>
<dbReference type="Pfam" id="PF02687">
    <property type="entry name" value="FtsX"/>
    <property type="match status" value="2"/>
</dbReference>
<feature type="transmembrane region" description="Helical" evidence="7">
    <location>
        <begin position="468"/>
        <end position="489"/>
    </location>
</feature>
<keyword evidence="3 7" id="KW-0812">Transmembrane</keyword>
<dbReference type="InterPro" id="IPR050250">
    <property type="entry name" value="Macrolide_Exporter_MacB"/>
</dbReference>
<comment type="caution">
    <text evidence="9">The sequence shown here is derived from an EMBL/GenBank/DDBJ whole genome shotgun (WGS) entry which is preliminary data.</text>
</comment>
<dbReference type="EMBL" id="BAAAYX010000013">
    <property type="protein sequence ID" value="GAA3708699.1"/>
    <property type="molecule type" value="Genomic_DNA"/>
</dbReference>
<evidence type="ECO:0000256" key="2">
    <source>
        <dbReference type="ARBA" id="ARBA00022475"/>
    </source>
</evidence>
<dbReference type="Proteomes" id="UP001500051">
    <property type="component" value="Unassembled WGS sequence"/>
</dbReference>
<keyword evidence="4 7" id="KW-1133">Transmembrane helix</keyword>
<keyword evidence="5 7" id="KW-0472">Membrane</keyword>
<evidence type="ECO:0000256" key="5">
    <source>
        <dbReference type="ARBA" id="ARBA00023136"/>
    </source>
</evidence>
<evidence type="ECO:0000313" key="9">
    <source>
        <dbReference type="EMBL" id="GAA3708699.1"/>
    </source>
</evidence>
<organism evidence="9 10">
    <name type="scientific">Microlunatus aurantiacus</name>
    <dbReference type="NCBI Taxonomy" id="446786"/>
    <lineage>
        <taxon>Bacteria</taxon>
        <taxon>Bacillati</taxon>
        <taxon>Actinomycetota</taxon>
        <taxon>Actinomycetes</taxon>
        <taxon>Propionibacteriales</taxon>
        <taxon>Propionibacteriaceae</taxon>
        <taxon>Microlunatus</taxon>
    </lineage>
</organism>
<name>A0ABP7DT05_9ACTN</name>
<evidence type="ECO:0000256" key="3">
    <source>
        <dbReference type="ARBA" id="ARBA00022692"/>
    </source>
</evidence>
<feature type="transmembrane region" description="Helical" evidence="7">
    <location>
        <begin position="16"/>
        <end position="37"/>
    </location>
</feature>
<protein>
    <submittedName>
        <fullName evidence="9">FtsX-like permease family protein</fullName>
    </submittedName>
</protein>
<comment type="subcellular location">
    <subcellularLocation>
        <location evidence="1">Cell membrane</location>
        <topology evidence="1">Multi-pass membrane protein</topology>
    </subcellularLocation>
</comment>
<proteinExistence type="inferred from homology"/>
<feature type="transmembrane region" description="Helical" evidence="7">
    <location>
        <begin position="413"/>
        <end position="436"/>
    </location>
</feature>
<feature type="transmembrane region" description="Helical" evidence="7">
    <location>
        <begin position="777"/>
        <end position="797"/>
    </location>
</feature>
<evidence type="ECO:0000256" key="1">
    <source>
        <dbReference type="ARBA" id="ARBA00004651"/>
    </source>
</evidence>
<dbReference type="RefSeq" id="WP_344813053.1">
    <property type="nucleotide sequence ID" value="NZ_BAAAYX010000013.1"/>
</dbReference>
<gene>
    <name evidence="9" type="ORF">GCM10022204_28520</name>
</gene>
<accession>A0ABP7DT05</accession>
<evidence type="ECO:0000259" key="8">
    <source>
        <dbReference type="Pfam" id="PF02687"/>
    </source>
</evidence>
<evidence type="ECO:0000313" key="10">
    <source>
        <dbReference type="Proteomes" id="UP001500051"/>
    </source>
</evidence>